<dbReference type="SUPFAM" id="SSF53300">
    <property type="entry name" value="vWA-like"/>
    <property type="match status" value="1"/>
</dbReference>
<dbReference type="EMBL" id="DRNF01000325">
    <property type="protein sequence ID" value="HHJ80997.1"/>
    <property type="molecule type" value="Genomic_DNA"/>
</dbReference>
<evidence type="ECO:0000256" key="1">
    <source>
        <dbReference type="SAM" id="Phobius"/>
    </source>
</evidence>
<feature type="transmembrane region" description="Helical" evidence="1">
    <location>
        <begin position="305"/>
        <end position="326"/>
    </location>
</feature>
<name>A0A832J9J9_9GAMM</name>
<keyword evidence="1" id="KW-0812">Transmembrane</keyword>
<gene>
    <name evidence="3" type="ORF">ENJ65_05130</name>
</gene>
<feature type="transmembrane region" description="Helical" evidence="1">
    <location>
        <begin position="58"/>
        <end position="75"/>
    </location>
</feature>
<keyword evidence="1" id="KW-1133">Transmembrane helix</keyword>
<dbReference type="CDD" id="cd01467">
    <property type="entry name" value="vWA_BatA_type"/>
    <property type="match status" value="1"/>
</dbReference>
<evidence type="ECO:0000313" key="3">
    <source>
        <dbReference type="EMBL" id="HHJ80997.1"/>
    </source>
</evidence>
<comment type="caution">
    <text evidence="3">The sequence shown here is derived from an EMBL/GenBank/DDBJ whole genome shotgun (WGS) entry which is preliminary data.</text>
</comment>
<sequence>MIQFEWLWAFAALPLPLLLRYVLPAAKQQQDAALRVPFIDDFQGISTTTATASKQRRWPLWLATLAWICLVLAAARPQWLGEAIELPTSGRDLMLAVDLSGSMDTRDFQIKGETVNRLQATQIIAGEFIRQRVGDRIGLILFGEQAYLQTPLTFDRDTVRILLYEAAIGLAGKSTAIGDAIGLMVKRLADDEDIQQVMILLTDGANTAGEVSPIKAAELAAEKGLKIYTIGIGADEMIVRSLFGNQRVNPSADLDEATLSAIAEKTGGKYFRARDTEALLKIYDLIDELEPSEQEAELFRPMHALYTYPLGAAMALAGLLMLALSLSGRRQSHG</sequence>
<dbReference type="Pfam" id="PF00092">
    <property type="entry name" value="VWA"/>
    <property type="match status" value="1"/>
</dbReference>
<dbReference type="InterPro" id="IPR036465">
    <property type="entry name" value="vWFA_dom_sf"/>
</dbReference>
<dbReference type="Gene3D" id="3.40.50.410">
    <property type="entry name" value="von Willebrand factor, type A domain"/>
    <property type="match status" value="1"/>
</dbReference>
<feature type="domain" description="VWFA" evidence="2">
    <location>
        <begin position="92"/>
        <end position="289"/>
    </location>
</feature>
<keyword evidence="1" id="KW-0472">Membrane</keyword>
<proteinExistence type="predicted"/>
<dbReference type="Pfam" id="PF07584">
    <property type="entry name" value="BatA"/>
    <property type="match status" value="1"/>
</dbReference>
<dbReference type="PROSITE" id="PS50234">
    <property type="entry name" value="VWFA"/>
    <property type="match status" value="1"/>
</dbReference>
<organism evidence="3">
    <name type="scientific">Candidatus Tenderia electrophaga</name>
    <dbReference type="NCBI Taxonomy" id="1748243"/>
    <lineage>
        <taxon>Bacteria</taxon>
        <taxon>Pseudomonadati</taxon>
        <taxon>Pseudomonadota</taxon>
        <taxon>Gammaproteobacteria</taxon>
        <taxon>Candidatus Tenderiales</taxon>
        <taxon>Candidatus Tenderiaceae</taxon>
        <taxon>Candidatus Tenderia</taxon>
    </lineage>
</organism>
<dbReference type="PANTHER" id="PTHR22550">
    <property type="entry name" value="SPORE GERMINATION PROTEIN"/>
    <property type="match status" value="1"/>
</dbReference>
<dbReference type="InterPro" id="IPR024163">
    <property type="entry name" value="Aerotolerance_reg_N"/>
</dbReference>
<dbReference type="SMART" id="SM00327">
    <property type="entry name" value="VWA"/>
    <property type="match status" value="1"/>
</dbReference>
<protein>
    <submittedName>
        <fullName evidence="3">VWA domain-containing protein</fullName>
    </submittedName>
</protein>
<dbReference type="AlphaFoldDB" id="A0A832J9J9"/>
<dbReference type="InterPro" id="IPR002035">
    <property type="entry name" value="VWF_A"/>
</dbReference>
<dbReference type="PANTHER" id="PTHR22550:SF18">
    <property type="entry name" value="VWFA DOMAIN-CONTAINING PROTEIN"/>
    <property type="match status" value="1"/>
</dbReference>
<dbReference type="Proteomes" id="UP000885832">
    <property type="component" value="Unassembled WGS sequence"/>
</dbReference>
<evidence type="ECO:0000259" key="2">
    <source>
        <dbReference type="PROSITE" id="PS50234"/>
    </source>
</evidence>
<accession>A0A832J9J9</accession>
<dbReference type="InterPro" id="IPR050768">
    <property type="entry name" value="UPF0353/GerABKA_families"/>
</dbReference>
<dbReference type="InterPro" id="IPR033881">
    <property type="entry name" value="vWA_BatA_type"/>
</dbReference>
<reference evidence="3" key="1">
    <citation type="journal article" date="2020" name="mSystems">
        <title>Genome- and Community-Level Interaction Insights into Carbon Utilization and Element Cycling Functions of Hydrothermarchaeota in Hydrothermal Sediment.</title>
        <authorList>
            <person name="Zhou Z."/>
            <person name="Liu Y."/>
            <person name="Xu W."/>
            <person name="Pan J."/>
            <person name="Luo Z.H."/>
            <person name="Li M."/>
        </authorList>
    </citation>
    <scope>NUCLEOTIDE SEQUENCE [LARGE SCALE GENOMIC DNA]</scope>
    <source>
        <strain evidence="3">HyVt-505</strain>
    </source>
</reference>